<dbReference type="InterPro" id="IPR003439">
    <property type="entry name" value="ABC_transporter-like_ATP-bd"/>
</dbReference>
<evidence type="ECO:0000259" key="3">
    <source>
        <dbReference type="PROSITE" id="PS50893"/>
    </source>
</evidence>
<dbReference type="SUPFAM" id="SSF52540">
    <property type="entry name" value="P-loop containing nucleoside triphosphate hydrolases"/>
    <property type="match status" value="2"/>
</dbReference>
<organism evidence="4 5">
    <name type="scientific">Aspergillus pseudocaelatus</name>
    <dbReference type="NCBI Taxonomy" id="1825620"/>
    <lineage>
        <taxon>Eukaryota</taxon>
        <taxon>Fungi</taxon>
        <taxon>Dikarya</taxon>
        <taxon>Ascomycota</taxon>
        <taxon>Pezizomycotina</taxon>
        <taxon>Eurotiomycetes</taxon>
        <taxon>Eurotiomycetidae</taxon>
        <taxon>Eurotiales</taxon>
        <taxon>Aspergillaceae</taxon>
        <taxon>Aspergillus</taxon>
        <taxon>Aspergillus subgen. Circumdati</taxon>
    </lineage>
</organism>
<keyword evidence="1" id="KW-0547">Nucleotide-binding</keyword>
<dbReference type="PANTHER" id="PTHR24223:SF399">
    <property type="entry name" value="ABC TRANSPORTER ATNG"/>
    <property type="match status" value="1"/>
</dbReference>
<evidence type="ECO:0000256" key="2">
    <source>
        <dbReference type="ARBA" id="ARBA00022840"/>
    </source>
</evidence>
<accession>A0ABQ6WRX0</accession>
<keyword evidence="5" id="KW-1185">Reference proteome</keyword>
<protein>
    <submittedName>
        <fullName evidence="4">P-loop containing nucleoside triphosphate hydrolase protein</fullName>
    </submittedName>
</protein>
<dbReference type="Pfam" id="PF00005">
    <property type="entry name" value="ABC_tran"/>
    <property type="match status" value="1"/>
</dbReference>
<dbReference type="Proteomes" id="UP000325395">
    <property type="component" value="Unassembled WGS sequence"/>
</dbReference>
<dbReference type="GO" id="GO:0016787">
    <property type="term" value="F:hydrolase activity"/>
    <property type="evidence" value="ECO:0007669"/>
    <property type="project" value="UniProtKB-KW"/>
</dbReference>
<reference evidence="4 5" key="1">
    <citation type="submission" date="2019-04" db="EMBL/GenBank/DDBJ databases">
        <authorList>
            <consortium name="DOE Joint Genome Institute"/>
            <person name="Mondo S."/>
            <person name="Kjaerbolling I."/>
            <person name="Vesth T."/>
            <person name="Frisvad J.C."/>
            <person name="Nybo J.L."/>
            <person name="Theobald S."/>
            <person name="Kildgaard S."/>
            <person name="Isbrandt T."/>
            <person name="Kuo A."/>
            <person name="Sato A."/>
            <person name="Lyhne E.K."/>
            <person name="Kogle M.E."/>
            <person name="Wiebenga A."/>
            <person name="Kun R.S."/>
            <person name="Lubbers R.J."/>
            <person name="Makela M.R."/>
            <person name="Barry K."/>
            <person name="Chovatia M."/>
            <person name="Clum A."/>
            <person name="Daum C."/>
            <person name="Haridas S."/>
            <person name="He G."/>
            <person name="LaButti K."/>
            <person name="Lipzen A."/>
            <person name="Riley R."/>
            <person name="Salamov A."/>
            <person name="Simmons B.A."/>
            <person name="Magnuson J.K."/>
            <person name="Henrissat B."/>
            <person name="Mortensen U.H."/>
            <person name="Larsen T.O."/>
            <person name="Devries R.P."/>
            <person name="Grigoriev I.V."/>
            <person name="Machida M."/>
            <person name="Baker S.E."/>
            <person name="Andersen M.R."/>
            <person name="Cantor M.N."/>
            <person name="Hua S.X."/>
        </authorList>
    </citation>
    <scope>NUCLEOTIDE SEQUENCE [LARGE SCALE GENOMIC DNA]</scope>
    <source>
        <strain evidence="4 5">CBS 117616</strain>
    </source>
</reference>
<evidence type="ECO:0000313" key="4">
    <source>
        <dbReference type="EMBL" id="KAE8419848.1"/>
    </source>
</evidence>
<dbReference type="InterPro" id="IPR050173">
    <property type="entry name" value="ABC_transporter_C-like"/>
</dbReference>
<gene>
    <name evidence="4" type="ORF">BDV36DRAFT_293742</name>
</gene>
<feature type="domain" description="ABC transporter" evidence="3">
    <location>
        <begin position="65"/>
        <end position="314"/>
    </location>
</feature>
<proteinExistence type="predicted"/>
<name>A0ABQ6WRX0_9EURO</name>
<dbReference type="PROSITE" id="PS50893">
    <property type="entry name" value="ABC_TRANSPORTER_2"/>
    <property type="match status" value="1"/>
</dbReference>
<sequence>MPAGHDTLIGPQGTRLSQGQRQRIAIAHAVYTRKPLALFDNVLCDLDRVTGRKAFDRVFSARGILRLIGLHYLPEAEFVIAYSEDGLEMGTFRELRLAKEYISDLDILKTFSSKSSLILAILGMAEVTSSQILIDGEDISILPPSVVRKRINCLTQDPFIIPASIRQNLDPLGDKCDGDIIIALERAKLWGVIVERPYPNESPLCNPLDIIIDDDFLSYGQRQFLCLARILLQEGNILLLDEPTSEPDSQADSQIQDVIRSEFSSCTIVMAAQKLQTILEFDYVAVIDEGQVVRVRKSTVIVVGGPKYFSGILRRRNT</sequence>
<dbReference type="Gene3D" id="3.40.50.300">
    <property type="entry name" value="P-loop containing nucleotide triphosphate hydrolases"/>
    <property type="match status" value="2"/>
</dbReference>
<dbReference type="InterPro" id="IPR027417">
    <property type="entry name" value="P-loop_NTPase"/>
</dbReference>
<keyword evidence="2" id="KW-0067">ATP-binding</keyword>
<dbReference type="PANTHER" id="PTHR24223">
    <property type="entry name" value="ATP-BINDING CASSETTE SUB-FAMILY C"/>
    <property type="match status" value="1"/>
</dbReference>
<dbReference type="EMBL" id="ML735713">
    <property type="protein sequence ID" value="KAE8419848.1"/>
    <property type="molecule type" value="Genomic_DNA"/>
</dbReference>
<evidence type="ECO:0000256" key="1">
    <source>
        <dbReference type="ARBA" id="ARBA00022741"/>
    </source>
</evidence>
<keyword evidence="4" id="KW-0378">Hydrolase</keyword>
<evidence type="ECO:0000313" key="5">
    <source>
        <dbReference type="Proteomes" id="UP000325395"/>
    </source>
</evidence>